<dbReference type="RefSeq" id="WP_284206865.1">
    <property type="nucleotide sequence ID" value="NZ_BSSU01000004.1"/>
</dbReference>
<organism evidence="1 2">
    <name type="scientific">Thalassotalea eurytherma</name>
    <dbReference type="NCBI Taxonomy" id="1144278"/>
    <lineage>
        <taxon>Bacteria</taxon>
        <taxon>Pseudomonadati</taxon>
        <taxon>Pseudomonadota</taxon>
        <taxon>Gammaproteobacteria</taxon>
        <taxon>Alteromonadales</taxon>
        <taxon>Colwelliaceae</taxon>
        <taxon>Thalassotalea</taxon>
    </lineage>
</organism>
<proteinExistence type="predicted"/>
<sequence length="130" mass="14990">MGTVEKYSRDLLIGEWFSTGIDERGDSMSEFAHLAADGSFEFKFVRQNSQGEVIEEIIEYGDWGLVGNIHFTITKSEFIENEHFAADLNDENNYHAYQVKSLDSHAFVYQHVETKEEYVLRRLSQNVGIC</sequence>
<accession>A0ABQ6H527</accession>
<dbReference type="EMBL" id="BSSU01000004">
    <property type="protein sequence ID" value="GLX81531.1"/>
    <property type="molecule type" value="Genomic_DNA"/>
</dbReference>
<evidence type="ECO:0008006" key="3">
    <source>
        <dbReference type="Google" id="ProtNLM"/>
    </source>
</evidence>
<dbReference type="Proteomes" id="UP001157133">
    <property type="component" value="Unassembled WGS sequence"/>
</dbReference>
<name>A0ABQ6H527_9GAMM</name>
<reference evidence="1 2" key="1">
    <citation type="submission" date="2023-03" db="EMBL/GenBank/DDBJ databases">
        <title>Draft genome sequence of Thalassotalea eurytherma JCM 18482T.</title>
        <authorList>
            <person name="Sawabe T."/>
        </authorList>
    </citation>
    <scope>NUCLEOTIDE SEQUENCE [LARGE SCALE GENOMIC DNA]</scope>
    <source>
        <strain evidence="1 2">JCM 18482</strain>
    </source>
</reference>
<evidence type="ECO:0000313" key="2">
    <source>
        <dbReference type="Proteomes" id="UP001157133"/>
    </source>
</evidence>
<evidence type="ECO:0000313" key="1">
    <source>
        <dbReference type="EMBL" id="GLX81531.1"/>
    </source>
</evidence>
<comment type="caution">
    <text evidence="1">The sequence shown here is derived from an EMBL/GenBank/DDBJ whole genome shotgun (WGS) entry which is preliminary data.</text>
</comment>
<keyword evidence="2" id="KW-1185">Reference proteome</keyword>
<protein>
    <recommendedName>
        <fullName evidence="3">Lipocalin-like domain-containing protein</fullName>
    </recommendedName>
</protein>
<gene>
    <name evidence="1" type="ORF">theurythT_09830</name>
</gene>